<evidence type="ECO:0000256" key="1">
    <source>
        <dbReference type="SAM" id="MobiDB-lite"/>
    </source>
</evidence>
<dbReference type="Proteomes" id="UP001218188">
    <property type="component" value="Unassembled WGS sequence"/>
</dbReference>
<protein>
    <submittedName>
        <fullName evidence="2">Uncharacterized protein</fullName>
    </submittedName>
</protein>
<evidence type="ECO:0000313" key="2">
    <source>
        <dbReference type="EMBL" id="KAJ7039991.1"/>
    </source>
</evidence>
<sequence>MAVSEPCTADQCLDTEGMCGCFLFVFVGSGMFLGGAAATGAHPTGRGRDQGTDGTRPHIAQCTATPGDDAAADAAAAEDDAAAMAQAEVRDLPAPPCHGLVPVACMQQI</sequence>
<dbReference type="AlphaFoldDB" id="A0AAD6T571"/>
<organism evidence="2 3">
    <name type="scientific">Mycena alexandri</name>
    <dbReference type="NCBI Taxonomy" id="1745969"/>
    <lineage>
        <taxon>Eukaryota</taxon>
        <taxon>Fungi</taxon>
        <taxon>Dikarya</taxon>
        <taxon>Basidiomycota</taxon>
        <taxon>Agaricomycotina</taxon>
        <taxon>Agaricomycetes</taxon>
        <taxon>Agaricomycetidae</taxon>
        <taxon>Agaricales</taxon>
        <taxon>Marasmiineae</taxon>
        <taxon>Mycenaceae</taxon>
        <taxon>Mycena</taxon>
    </lineage>
</organism>
<proteinExistence type="predicted"/>
<name>A0AAD6T571_9AGAR</name>
<gene>
    <name evidence="2" type="ORF">C8F04DRAFT_1178343</name>
</gene>
<accession>A0AAD6T571</accession>
<comment type="caution">
    <text evidence="2">The sequence shown here is derived from an EMBL/GenBank/DDBJ whole genome shotgun (WGS) entry which is preliminary data.</text>
</comment>
<evidence type="ECO:0000313" key="3">
    <source>
        <dbReference type="Proteomes" id="UP001218188"/>
    </source>
</evidence>
<feature type="region of interest" description="Disordered" evidence="1">
    <location>
        <begin position="38"/>
        <end position="57"/>
    </location>
</feature>
<keyword evidence="3" id="KW-1185">Reference proteome</keyword>
<dbReference type="EMBL" id="JARJCM010000024">
    <property type="protein sequence ID" value="KAJ7039991.1"/>
    <property type="molecule type" value="Genomic_DNA"/>
</dbReference>
<reference evidence="2" key="1">
    <citation type="submission" date="2023-03" db="EMBL/GenBank/DDBJ databases">
        <title>Massive genome expansion in bonnet fungi (Mycena s.s.) driven by repeated elements and novel gene families across ecological guilds.</title>
        <authorList>
            <consortium name="Lawrence Berkeley National Laboratory"/>
            <person name="Harder C.B."/>
            <person name="Miyauchi S."/>
            <person name="Viragh M."/>
            <person name="Kuo A."/>
            <person name="Thoen E."/>
            <person name="Andreopoulos B."/>
            <person name="Lu D."/>
            <person name="Skrede I."/>
            <person name="Drula E."/>
            <person name="Henrissat B."/>
            <person name="Morin E."/>
            <person name="Kohler A."/>
            <person name="Barry K."/>
            <person name="LaButti K."/>
            <person name="Morin E."/>
            <person name="Salamov A."/>
            <person name="Lipzen A."/>
            <person name="Mereny Z."/>
            <person name="Hegedus B."/>
            <person name="Baldrian P."/>
            <person name="Stursova M."/>
            <person name="Weitz H."/>
            <person name="Taylor A."/>
            <person name="Grigoriev I.V."/>
            <person name="Nagy L.G."/>
            <person name="Martin F."/>
            <person name="Kauserud H."/>
        </authorList>
    </citation>
    <scope>NUCLEOTIDE SEQUENCE</scope>
    <source>
        <strain evidence="2">CBHHK200</strain>
    </source>
</reference>